<feature type="region of interest" description="Disordered" evidence="1">
    <location>
        <begin position="188"/>
        <end position="367"/>
    </location>
</feature>
<comment type="caution">
    <text evidence="2">The sequence shown here is derived from an EMBL/GenBank/DDBJ whole genome shotgun (WGS) entry which is preliminary data.</text>
</comment>
<proteinExistence type="predicted"/>
<feature type="compositionally biased region" description="Polar residues" evidence="1">
    <location>
        <begin position="278"/>
        <end position="287"/>
    </location>
</feature>
<feature type="compositionally biased region" description="Basic and acidic residues" evidence="1">
    <location>
        <begin position="267"/>
        <end position="277"/>
    </location>
</feature>
<accession>A0A9P1DLM6</accession>
<reference evidence="3" key="2">
    <citation type="submission" date="2024-04" db="EMBL/GenBank/DDBJ databases">
        <authorList>
            <person name="Chen Y."/>
            <person name="Shah S."/>
            <person name="Dougan E. K."/>
            <person name="Thang M."/>
            <person name="Chan C."/>
        </authorList>
    </citation>
    <scope>NUCLEOTIDE SEQUENCE [LARGE SCALE GENOMIC DNA]</scope>
</reference>
<keyword evidence="4" id="KW-1185">Reference proteome</keyword>
<name>A0A9P1DLM6_9DINO</name>
<organism evidence="2">
    <name type="scientific">Cladocopium goreaui</name>
    <dbReference type="NCBI Taxonomy" id="2562237"/>
    <lineage>
        <taxon>Eukaryota</taxon>
        <taxon>Sar</taxon>
        <taxon>Alveolata</taxon>
        <taxon>Dinophyceae</taxon>
        <taxon>Suessiales</taxon>
        <taxon>Symbiodiniaceae</taxon>
        <taxon>Cladocopium</taxon>
    </lineage>
</organism>
<dbReference type="AlphaFoldDB" id="A0A9P1DLM6"/>
<evidence type="ECO:0000313" key="2">
    <source>
        <dbReference type="EMBL" id="CAI4012545.1"/>
    </source>
</evidence>
<evidence type="ECO:0000313" key="3">
    <source>
        <dbReference type="EMBL" id="CAL1165920.1"/>
    </source>
</evidence>
<feature type="compositionally biased region" description="Low complexity" evidence="1">
    <location>
        <begin position="171"/>
        <end position="180"/>
    </location>
</feature>
<evidence type="ECO:0000256" key="1">
    <source>
        <dbReference type="SAM" id="MobiDB-lite"/>
    </source>
</evidence>
<feature type="compositionally biased region" description="Basic and acidic residues" evidence="1">
    <location>
        <begin position="294"/>
        <end position="315"/>
    </location>
</feature>
<evidence type="ECO:0000313" key="4">
    <source>
        <dbReference type="Proteomes" id="UP001152797"/>
    </source>
</evidence>
<feature type="compositionally biased region" description="Low complexity" evidence="1">
    <location>
        <begin position="188"/>
        <end position="200"/>
    </location>
</feature>
<sequence>MTSKGAKGAKGFPGKGPDDFKGKGFPAKGMPGKGFPMHKGALPKGTGKGPPGQPGPQAQHPGMCKGGGPQGPHPGPCKGYGMAHPGGLMAPAPMAPMQPQPAPEIRPQAAPSPAEPAPADAVKASPAARRKTLGPLMPPLPPTALRPDSPVQALEEFGGWPAAEGASGTQMPTPAAADPVATVAPAAMPAMPSASARPAPSMSPAPAPESAPASTPASAPPPAASSPAMSPAMPGMPSMPSANGDNGGNGVSRREASRKTATQLRSELNRLREEMERQSAQGKASSSDADELKEELRRLQKQFEESERENQELRAKQSAPGESAPRRRGRKSMRNRTMDLTAHRNADWEEAGGTSAEESDVSDDGEDLDALLGLAKVR</sequence>
<feature type="compositionally biased region" description="Low complexity" evidence="1">
    <location>
        <begin position="225"/>
        <end position="242"/>
    </location>
</feature>
<dbReference type="EMBL" id="CAMXCT030005519">
    <property type="protein sequence ID" value="CAL4799857.1"/>
    <property type="molecule type" value="Genomic_DNA"/>
</dbReference>
<gene>
    <name evidence="2" type="ORF">C1SCF055_LOCUS37595</name>
</gene>
<protein>
    <submittedName>
        <fullName evidence="2">Uncharacterized protein</fullName>
    </submittedName>
</protein>
<feature type="region of interest" description="Disordered" evidence="1">
    <location>
        <begin position="161"/>
        <end position="180"/>
    </location>
</feature>
<feature type="compositionally biased region" description="Acidic residues" evidence="1">
    <location>
        <begin position="357"/>
        <end position="367"/>
    </location>
</feature>
<dbReference type="EMBL" id="CAMXCT010005519">
    <property type="protein sequence ID" value="CAI4012545.1"/>
    <property type="molecule type" value="Genomic_DNA"/>
</dbReference>
<reference evidence="2" key="1">
    <citation type="submission" date="2022-10" db="EMBL/GenBank/DDBJ databases">
        <authorList>
            <person name="Chen Y."/>
            <person name="Dougan E. K."/>
            <person name="Chan C."/>
            <person name="Rhodes N."/>
            <person name="Thang M."/>
        </authorList>
    </citation>
    <scope>NUCLEOTIDE SEQUENCE</scope>
</reference>
<feature type="compositionally biased region" description="Low complexity" evidence="1">
    <location>
        <begin position="1"/>
        <end position="12"/>
    </location>
</feature>
<feature type="region of interest" description="Disordered" evidence="1">
    <location>
        <begin position="96"/>
        <end position="126"/>
    </location>
</feature>
<dbReference type="EMBL" id="CAMXCT020005519">
    <property type="protein sequence ID" value="CAL1165920.1"/>
    <property type="molecule type" value="Genomic_DNA"/>
</dbReference>
<feature type="region of interest" description="Disordered" evidence="1">
    <location>
        <begin position="1"/>
        <end position="76"/>
    </location>
</feature>
<dbReference type="Proteomes" id="UP001152797">
    <property type="component" value="Unassembled WGS sequence"/>
</dbReference>
<feature type="compositionally biased region" description="Low complexity" evidence="1">
    <location>
        <begin position="107"/>
        <end position="126"/>
    </location>
</feature>